<dbReference type="Gene3D" id="3.30.63.20">
    <property type="match status" value="1"/>
</dbReference>
<gene>
    <name evidence="5" type="ORF">HINF_LOCUS21867</name>
    <name evidence="10" type="ORF">HINF_LOCUS25672</name>
    <name evidence="11" type="ORF">HINF_LOCUS27965</name>
    <name evidence="6" type="ORF">HINF_LOCUS28304</name>
    <name evidence="7" type="ORF">HINF_LOCUS38275</name>
    <name evidence="8" type="ORF">HINF_LOCUS39632</name>
    <name evidence="9" type="ORF">HINF_LOCUS6802</name>
    <name evidence="12" type="ORF">HINF_LOCUS73614</name>
</gene>
<dbReference type="PANTHER" id="PTHR12850">
    <property type="entry name" value="40S RIBOSOMAL PROTEIN S25"/>
    <property type="match status" value="1"/>
</dbReference>
<evidence type="ECO:0000256" key="1">
    <source>
        <dbReference type="ARBA" id="ARBA00009106"/>
    </source>
</evidence>
<evidence type="ECO:0000256" key="2">
    <source>
        <dbReference type="ARBA" id="ARBA00022980"/>
    </source>
</evidence>
<evidence type="ECO:0000313" key="13">
    <source>
        <dbReference type="Proteomes" id="UP001642409"/>
    </source>
</evidence>
<evidence type="ECO:0000313" key="5">
    <source>
        <dbReference type="EMBL" id="CAI9934222.1"/>
    </source>
</evidence>
<comment type="similarity">
    <text evidence="1 4">Belongs to the eukaryotic ribosomal protein eS25 family.</text>
</comment>
<evidence type="ECO:0000313" key="10">
    <source>
        <dbReference type="EMBL" id="CAL6016784.1"/>
    </source>
</evidence>
<evidence type="ECO:0000256" key="3">
    <source>
        <dbReference type="ARBA" id="ARBA00023274"/>
    </source>
</evidence>
<evidence type="ECO:0000313" key="11">
    <source>
        <dbReference type="EMBL" id="CAL6021021.1"/>
    </source>
</evidence>
<dbReference type="EMBL" id="CAXDID020000077">
    <property type="protein sequence ID" value="CAL6016784.1"/>
    <property type="molecule type" value="Genomic_DNA"/>
</dbReference>
<sequence>MSAVKKAWTKSNKKEKIYQATLFPEQKDFDAALTAISTMKICTPAIVADRCKVGLSVAKKCIAIALSKGMIAPVSISQSVRVYTTTTKKEDKVDDKKKK</sequence>
<dbReference type="EMBL" id="CATOUU010000681">
    <property type="protein sequence ID" value="CAI9940659.1"/>
    <property type="molecule type" value="Genomic_DNA"/>
</dbReference>
<dbReference type="EMBL" id="CATOUU010000814">
    <property type="protein sequence ID" value="CAI9950630.1"/>
    <property type="molecule type" value="Genomic_DNA"/>
</dbReference>
<keyword evidence="3 4" id="KW-0687">Ribonucleoprotein</keyword>
<evidence type="ECO:0000313" key="6">
    <source>
        <dbReference type="EMBL" id="CAI9940659.1"/>
    </source>
</evidence>
<accession>A0AA86P8P9</accession>
<reference evidence="9 13" key="2">
    <citation type="submission" date="2024-07" db="EMBL/GenBank/DDBJ databases">
        <authorList>
            <person name="Akdeniz Z."/>
        </authorList>
    </citation>
    <scope>NUCLEOTIDE SEQUENCE [LARGE SCALE GENOMIC DNA]</scope>
</reference>
<evidence type="ECO:0000256" key="4">
    <source>
        <dbReference type="RuleBase" id="RU366057"/>
    </source>
</evidence>
<evidence type="ECO:0000313" key="12">
    <source>
        <dbReference type="EMBL" id="CAL6106173.1"/>
    </source>
</evidence>
<dbReference type="EMBL" id="CAXDID020000014">
    <property type="protein sequence ID" value="CAL5981755.1"/>
    <property type="molecule type" value="Genomic_DNA"/>
</dbReference>
<reference evidence="5" key="1">
    <citation type="submission" date="2023-06" db="EMBL/GenBank/DDBJ databases">
        <authorList>
            <person name="Kurt Z."/>
        </authorList>
    </citation>
    <scope>NUCLEOTIDE SEQUENCE</scope>
</reference>
<organism evidence="5">
    <name type="scientific">Hexamita inflata</name>
    <dbReference type="NCBI Taxonomy" id="28002"/>
    <lineage>
        <taxon>Eukaryota</taxon>
        <taxon>Metamonada</taxon>
        <taxon>Diplomonadida</taxon>
        <taxon>Hexamitidae</taxon>
        <taxon>Hexamitinae</taxon>
        <taxon>Hexamita</taxon>
    </lineage>
</organism>
<comment type="caution">
    <text evidence="5">The sequence shown here is derived from an EMBL/GenBank/DDBJ whole genome shotgun (WGS) entry which is preliminary data.</text>
</comment>
<evidence type="ECO:0000313" key="9">
    <source>
        <dbReference type="EMBL" id="CAL5981755.1"/>
    </source>
</evidence>
<dbReference type="Pfam" id="PF03297">
    <property type="entry name" value="Ribosomal_S25"/>
    <property type="match status" value="1"/>
</dbReference>
<evidence type="ECO:0000313" key="8">
    <source>
        <dbReference type="EMBL" id="CAI9951987.1"/>
    </source>
</evidence>
<evidence type="ECO:0000313" key="7">
    <source>
        <dbReference type="EMBL" id="CAI9950630.1"/>
    </source>
</evidence>
<dbReference type="EMBL" id="CATOUU010000564">
    <property type="protein sequence ID" value="CAI9934222.1"/>
    <property type="molecule type" value="Genomic_DNA"/>
</dbReference>
<dbReference type="InterPro" id="IPR004977">
    <property type="entry name" value="Ribosomal_eS25"/>
</dbReference>
<name>A0AA86P8P9_9EUKA</name>
<dbReference type="EMBL" id="CAXDID020000606">
    <property type="protein sequence ID" value="CAL6106173.1"/>
    <property type="molecule type" value="Genomic_DNA"/>
</dbReference>
<dbReference type="GO" id="GO:0005840">
    <property type="term" value="C:ribosome"/>
    <property type="evidence" value="ECO:0007669"/>
    <property type="project" value="UniProtKB-KW"/>
</dbReference>
<dbReference type="GO" id="GO:1990904">
    <property type="term" value="C:ribonucleoprotein complex"/>
    <property type="evidence" value="ECO:0007669"/>
    <property type="project" value="UniProtKB-KW"/>
</dbReference>
<keyword evidence="2 4" id="KW-0689">Ribosomal protein</keyword>
<dbReference type="EMBL" id="CAXDID020000088">
    <property type="protein sequence ID" value="CAL6021021.1"/>
    <property type="molecule type" value="Genomic_DNA"/>
</dbReference>
<keyword evidence="13" id="KW-1185">Reference proteome</keyword>
<dbReference type="EMBL" id="CATOUU010000831">
    <property type="protein sequence ID" value="CAI9951987.1"/>
    <property type="molecule type" value="Genomic_DNA"/>
</dbReference>
<protein>
    <recommendedName>
        <fullName evidence="4">40S ribosomal protein S25</fullName>
    </recommendedName>
</protein>
<dbReference type="AlphaFoldDB" id="A0AA86P8P9"/>
<proteinExistence type="inferred from homology"/>
<dbReference type="Proteomes" id="UP001642409">
    <property type="component" value="Unassembled WGS sequence"/>
</dbReference>